<sequence length="235" mass="24513">MSSPRRDIAEAEARMRVTFGTRTAIKNLHEIIDPDETVQELAACLYAGGDGVLILTDKRILGLRDDYSKYHYRDHALVGAQKLDYDPVVHDGFALTTASGRLVVRKMHVEDSGRLVARLRELVPRLVLEVTRPGARGRVPIRTEAPSAPPAAPAAAPATPPIDSAAATQAQAAGAATAAVAPPAAAQPAPAAAPEPAPAEADKTVLMGVLADLHAKGLLSDAELAAKLAQVAAQP</sequence>
<evidence type="ECO:0000256" key="1">
    <source>
        <dbReference type="SAM" id="MobiDB-lite"/>
    </source>
</evidence>
<protein>
    <recommendedName>
        <fullName evidence="4">YokE-like PH domain-containing protein</fullName>
    </recommendedName>
</protein>
<feature type="compositionally biased region" description="Low complexity" evidence="1">
    <location>
        <begin position="153"/>
        <end position="170"/>
    </location>
</feature>
<dbReference type="OrthoDB" id="5149635at2"/>
<proteinExistence type="predicted"/>
<organism evidence="2 3">
    <name type="scientific">Mobilicoccus pelagius NBRC 104925</name>
    <dbReference type="NCBI Taxonomy" id="1089455"/>
    <lineage>
        <taxon>Bacteria</taxon>
        <taxon>Bacillati</taxon>
        <taxon>Actinomycetota</taxon>
        <taxon>Actinomycetes</taxon>
        <taxon>Micrococcales</taxon>
        <taxon>Dermatophilaceae</taxon>
        <taxon>Mobilicoccus</taxon>
    </lineage>
</organism>
<dbReference type="eggNOG" id="ENOG50349SM">
    <property type="taxonomic scope" value="Bacteria"/>
</dbReference>
<accession>H5URE1</accession>
<dbReference type="STRING" id="1089455.MOPEL_071_00140"/>
<keyword evidence="3" id="KW-1185">Reference proteome</keyword>
<evidence type="ECO:0000313" key="2">
    <source>
        <dbReference type="EMBL" id="GAB48299.1"/>
    </source>
</evidence>
<comment type="caution">
    <text evidence="2">The sequence shown here is derived from an EMBL/GenBank/DDBJ whole genome shotgun (WGS) entry which is preliminary data.</text>
</comment>
<dbReference type="EMBL" id="BAFE01000051">
    <property type="protein sequence ID" value="GAB48299.1"/>
    <property type="molecule type" value="Genomic_DNA"/>
</dbReference>
<dbReference type="RefSeq" id="WP_009482197.1">
    <property type="nucleotide sequence ID" value="NZ_BAFE01000051.1"/>
</dbReference>
<evidence type="ECO:0008006" key="4">
    <source>
        <dbReference type="Google" id="ProtNLM"/>
    </source>
</evidence>
<name>H5URE1_9MICO</name>
<evidence type="ECO:0000313" key="3">
    <source>
        <dbReference type="Proteomes" id="UP000004367"/>
    </source>
</evidence>
<reference evidence="2 3" key="1">
    <citation type="submission" date="2012-02" db="EMBL/GenBank/DDBJ databases">
        <title>Whole genome shotgun sequence of Mobilicoccus pelagius NBRC 104925.</title>
        <authorList>
            <person name="Yoshida Y."/>
            <person name="Hosoyama A."/>
            <person name="Tsuchikane K."/>
            <person name="Katsumata H."/>
            <person name="Yamazaki S."/>
            <person name="Fujita N."/>
        </authorList>
    </citation>
    <scope>NUCLEOTIDE SEQUENCE [LARGE SCALE GENOMIC DNA]</scope>
    <source>
        <strain evidence="2 3">NBRC 104925</strain>
    </source>
</reference>
<dbReference type="Proteomes" id="UP000004367">
    <property type="component" value="Unassembled WGS sequence"/>
</dbReference>
<gene>
    <name evidence="2" type="ORF">MOPEL_071_00140</name>
</gene>
<dbReference type="AlphaFoldDB" id="H5URE1"/>
<feature type="region of interest" description="Disordered" evidence="1">
    <location>
        <begin position="138"/>
        <end position="170"/>
    </location>
</feature>